<gene>
    <name evidence="1" type="ORF">ACE1CA_11195</name>
</gene>
<reference evidence="1 2" key="1">
    <citation type="submission" date="2024-09" db="EMBL/GenBank/DDBJ databases">
        <title>Floridaenema gen nov. (Aerosakkonemataceae, Aerosakkonematales ord. nov., Cyanobacteria) from benthic tropical and subtropical fresh waters, with the description of four new species.</title>
        <authorList>
            <person name="Moretto J.A."/>
            <person name="Berthold D.E."/>
            <person name="Lefler F.W."/>
            <person name="Huang I.-S."/>
            <person name="Laughinghouse H. IV."/>
        </authorList>
    </citation>
    <scope>NUCLEOTIDE SEQUENCE [LARGE SCALE GENOMIC DNA]</scope>
    <source>
        <strain evidence="1 2">BLCC-F167</strain>
    </source>
</reference>
<evidence type="ECO:0000313" key="1">
    <source>
        <dbReference type="EMBL" id="MFB2835088.1"/>
    </source>
</evidence>
<dbReference type="PANTHER" id="PTHR43649:SF12">
    <property type="entry name" value="DIACETYLCHITOBIOSE BINDING PROTEIN DASA"/>
    <property type="match status" value="1"/>
</dbReference>
<dbReference type="InterPro" id="IPR050490">
    <property type="entry name" value="Bact_solute-bd_prot1"/>
</dbReference>
<dbReference type="RefSeq" id="WP_413277511.1">
    <property type="nucleotide sequence ID" value="NZ_JBHFNT010000089.1"/>
</dbReference>
<dbReference type="PANTHER" id="PTHR43649">
    <property type="entry name" value="ARABINOSE-BINDING PROTEIN-RELATED"/>
    <property type="match status" value="1"/>
</dbReference>
<name>A0ABV4WJ18_9CYAN</name>
<comment type="caution">
    <text evidence="1">The sequence shown here is derived from an EMBL/GenBank/DDBJ whole genome shotgun (WGS) entry which is preliminary data.</text>
</comment>
<dbReference type="SUPFAM" id="SSF53850">
    <property type="entry name" value="Periplasmic binding protein-like II"/>
    <property type="match status" value="1"/>
</dbReference>
<protein>
    <submittedName>
        <fullName evidence="1">Sugar ABC transporter substrate-binding protein</fullName>
    </submittedName>
</protein>
<keyword evidence="2" id="KW-1185">Reference proteome</keyword>
<dbReference type="EMBL" id="JBHFNT010000089">
    <property type="protein sequence ID" value="MFB2835088.1"/>
    <property type="molecule type" value="Genomic_DNA"/>
</dbReference>
<dbReference type="InterPro" id="IPR006059">
    <property type="entry name" value="SBP"/>
</dbReference>
<organism evidence="1 2">
    <name type="scientific">Floridaenema evergladense BLCC-F167</name>
    <dbReference type="NCBI Taxonomy" id="3153639"/>
    <lineage>
        <taxon>Bacteria</taxon>
        <taxon>Bacillati</taxon>
        <taxon>Cyanobacteriota</taxon>
        <taxon>Cyanophyceae</taxon>
        <taxon>Oscillatoriophycideae</taxon>
        <taxon>Aerosakkonematales</taxon>
        <taxon>Aerosakkonemataceae</taxon>
        <taxon>Floridanema</taxon>
        <taxon>Floridanema evergladense</taxon>
    </lineage>
</organism>
<dbReference type="Gene3D" id="3.40.190.10">
    <property type="entry name" value="Periplasmic binding protein-like II"/>
    <property type="match status" value="2"/>
</dbReference>
<dbReference type="Pfam" id="PF01547">
    <property type="entry name" value="SBP_bac_1"/>
    <property type="match status" value="1"/>
</dbReference>
<dbReference type="Proteomes" id="UP001576780">
    <property type="component" value="Unassembled WGS sequence"/>
</dbReference>
<dbReference type="CDD" id="cd13585">
    <property type="entry name" value="PBP2_TMBP_like"/>
    <property type="match status" value="1"/>
</dbReference>
<proteinExistence type="predicted"/>
<accession>A0ABV4WJ18</accession>
<evidence type="ECO:0000313" key="2">
    <source>
        <dbReference type="Proteomes" id="UP001576780"/>
    </source>
</evidence>
<sequence length="430" mass="47576">MIQHQNWKRLSVFALLGLLLSWIVSCSTGNVTNNPAKSSRQEVEFWTMQLQPQFTDYFNKLIATFEAENKSVKVRWVDVPWNDMPSKILTAVSAKTAPDVVNLNPVFATQLAARNAWLELDEKIPQPLRQSYLPNIWQASTLNGKSFGIPWYLATQITIYNKDLFQRAGISKPPVTYAELAQVAKQVKEKTGKYAFFITFVPEDSAEVLESFVQMGVKLVDAQGKAAFNSPEGKAAFQYWVDLYKQGLLPKEVLTAGHRKGIELYQAGETAILVTGAEFFNTIAKNAPEIAKVSAIAPQITGKTGKRSVAVMNLVIPRNTPEADAALKFALFVTNDQNQLAFAKEANVLPSTVKALANPYFKSVAADSSTVDRARVVSASQMKQAEVLIPAMKKVNVLQRLIYDNLQAAMLGQKSIKQALADAATEWNQN</sequence>